<evidence type="ECO:0000256" key="1">
    <source>
        <dbReference type="SAM" id="MobiDB-lite"/>
    </source>
</evidence>
<keyword evidence="3" id="KW-1185">Reference proteome</keyword>
<protein>
    <submittedName>
        <fullName evidence="2">Uncharacterized protein VirK/YbjX</fullName>
    </submittedName>
</protein>
<evidence type="ECO:0000313" key="2">
    <source>
        <dbReference type="EMBL" id="SFL93745.1"/>
    </source>
</evidence>
<sequence>MVVTPYLSARWSPPQRLARIVDHCETIERLGFPLDTPLDSFVNLLVLDEIDPVFRIVLDQPSWLLRDGQATFSLWEGADRLVSLSYCLSSDGGILTAHIGGCQGRGEAGVLDRYRRFTKRAEGIRPIDFTIELFRLFCRSLGVTHIRAVSGANHHQQSAYSVQVCGGVAVHLSYDALWASRDGHPLPDGDYALALDPPRRAPEEIPANKRAMYRRRYALVDALASRLEQVVRDGERPGMLGRYPRPTGSPRSVPTPARSPAALIDFGHTPAPSQ</sequence>
<dbReference type="EMBL" id="FOSV01000031">
    <property type="protein sequence ID" value="SFL93745.1"/>
    <property type="molecule type" value="Genomic_DNA"/>
</dbReference>
<organism evidence="2 3">
    <name type="scientific">Methylorubrum salsuginis</name>
    <dbReference type="NCBI Taxonomy" id="414703"/>
    <lineage>
        <taxon>Bacteria</taxon>
        <taxon>Pseudomonadati</taxon>
        <taxon>Pseudomonadota</taxon>
        <taxon>Alphaproteobacteria</taxon>
        <taxon>Hyphomicrobiales</taxon>
        <taxon>Methylobacteriaceae</taxon>
        <taxon>Methylorubrum</taxon>
    </lineage>
</organism>
<dbReference type="PANTHER" id="PTHR38785">
    <property type="entry name" value="HOMOLOG OF VIRK"/>
    <property type="match status" value="1"/>
</dbReference>
<name>A0A1I4LS41_9HYPH</name>
<reference evidence="3" key="1">
    <citation type="submission" date="2016-10" db="EMBL/GenBank/DDBJ databases">
        <authorList>
            <person name="Varghese N."/>
            <person name="Submissions S."/>
        </authorList>
    </citation>
    <scope>NUCLEOTIDE SEQUENCE [LARGE SCALE GENOMIC DNA]</scope>
    <source>
        <strain evidence="3">CGMCC 1.6474</strain>
    </source>
</reference>
<feature type="region of interest" description="Disordered" evidence="1">
    <location>
        <begin position="235"/>
        <end position="274"/>
    </location>
</feature>
<evidence type="ECO:0000313" key="3">
    <source>
        <dbReference type="Proteomes" id="UP000198804"/>
    </source>
</evidence>
<dbReference type="InterPro" id="IPR007488">
    <property type="entry name" value="DUF535"/>
</dbReference>
<dbReference type="STRING" id="414703.SAMN04488125_13130"/>
<dbReference type="PANTHER" id="PTHR38785:SF1">
    <property type="entry name" value="HOMOLOG OF VIRK"/>
    <property type="match status" value="1"/>
</dbReference>
<dbReference type="Proteomes" id="UP000198804">
    <property type="component" value="Unassembled WGS sequence"/>
</dbReference>
<proteinExistence type="predicted"/>
<gene>
    <name evidence="2" type="ORF">SAMN04488125_13130</name>
</gene>
<dbReference type="AlphaFoldDB" id="A0A1I4LS41"/>
<dbReference type="Pfam" id="PF04393">
    <property type="entry name" value="DUF535"/>
    <property type="match status" value="1"/>
</dbReference>
<accession>A0A1I4LS41</accession>
<dbReference type="GO" id="GO:0006974">
    <property type="term" value="P:DNA damage response"/>
    <property type="evidence" value="ECO:0007669"/>
    <property type="project" value="TreeGrafter"/>
</dbReference>